<evidence type="ECO:0000313" key="3">
    <source>
        <dbReference type="Proteomes" id="UP000659496"/>
    </source>
</evidence>
<sequence length="147" mass="17101">MMHLAPITKDNWIEAISLRVHEDQECFVAPNAVSLAQLNFLEGFLAQGIYHEDEMIGFTLYGIDEEDNDYWIYRMMIDQKHQGNGYGKQAVQLVINDIRSRKESSQQTISLSYEPENQIARHLYEKLGFREIDGLIIEGEQVARFNF</sequence>
<keyword evidence="3" id="KW-1185">Reference proteome</keyword>
<dbReference type="Pfam" id="PF00583">
    <property type="entry name" value="Acetyltransf_1"/>
    <property type="match status" value="1"/>
</dbReference>
<dbReference type="InterPro" id="IPR000182">
    <property type="entry name" value="GNAT_dom"/>
</dbReference>
<dbReference type="Proteomes" id="UP000659496">
    <property type="component" value="Unassembled WGS sequence"/>
</dbReference>
<comment type="caution">
    <text evidence="2">The sequence shown here is derived from an EMBL/GenBank/DDBJ whole genome shotgun (WGS) entry which is preliminary data.</text>
</comment>
<dbReference type="EMBL" id="JACSQY010000004">
    <property type="protein sequence ID" value="MBD7908247.1"/>
    <property type="molecule type" value="Genomic_DNA"/>
</dbReference>
<dbReference type="RefSeq" id="WP_191689386.1">
    <property type="nucleotide sequence ID" value="NZ_JACSQY010000004.1"/>
</dbReference>
<dbReference type="PANTHER" id="PTHR43617">
    <property type="entry name" value="L-AMINO ACID N-ACETYLTRANSFERASE"/>
    <property type="match status" value="1"/>
</dbReference>
<dbReference type="PROSITE" id="PS51186">
    <property type="entry name" value="GNAT"/>
    <property type="match status" value="1"/>
</dbReference>
<feature type="domain" description="N-acetyltransferase" evidence="1">
    <location>
        <begin position="2"/>
        <end position="147"/>
    </location>
</feature>
<dbReference type="SUPFAM" id="SSF55729">
    <property type="entry name" value="Acyl-CoA N-acyltransferases (Nat)"/>
    <property type="match status" value="1"/>
</dbReference>
<dbReference type="CDD" id="cd04301">
    <property type="entry name" value="NAT_SF"/>
    <property type="match status" value="1"/>
</dbReference>
<reference evidence="2 3" key="1">
    <citation type="submission" date="2020-08" db="EMBL/GenBank/DDBJ databases">
        <title>A Genomic Blueprint of the Chicken Gut Microbiome.</title>
        <authorList>
            <person name="Gilroy R."/>
            <person name="Ravi A."/>
            <person name="Getino M."/>
            <person name="Pursley I."/>
            <person name="Horton D.L."/>
            <person name="Alikhan N.-F."/>
            <person name="Baker D."/>
            <person name="Gharbi K."/>
            <person name="Hall N."/>
            <person name="Watson M."/>
            <person name="Adriaenssens E.M."/>
            <person name="Foster-Nyarko E."/>
            <person name="Jarju S."/>
            <person name="Secka A."/>
            <person name="Antonio M."/>
            <person name="Oren A."/>
            <person name="Chaudhuri R."/>
            <person name="La Ragione R.M."/>
            <person name="Hildebrand F."/>
            <person name="Pallen M.J."/>
        </authorList>
    </citation>
    <scope>NUCLEOTIDE SEQUENCE [LARGE SCALE GENOMIC DNA]</scope>
    <source>
        <strain evidence="2 3">Sa3CUA8</strain>
    </source>
</reference>
<dbReference type="InterPro" id="IPR050276">
    <property type="entry name" value="MshD_Acetyltransferase"/>
</dbReference>
<dbReference type="PANTHER" id="PTHR43617:SF2">
    <property type="entry name" value="UPF0039 PROTEIN SLL0451"/>
    <property type="match status" value="1"/>
</dbReference>
<evidence type="ECO:0000313" key="2">
    <source>
        <dbReference type="EMBL" id="MBD7908247.1"/>
    </source>
</evidence>
<proteinExistence type="predicted"/>
<name>A0ABR8PJ92_9BACL</name>
<evidence type="ECO:0000259" key="1">
    <source>
        <dbReference type="PROSITE" id="PS51186"/>
    </source>
</evidence>
<organism evidence="2 3">
    <name type="scientific">Sporosarcina gallistercoris</name>
    <dbReference type="NCBI Taxonomy" id="2762245"/>
    <lineage>
        <taxon>Bacteria</taxon>
        <taxon>Bacillati</taxon>
        <taxon>Bacillota</taxon>
        <taxon>Bacilli</taxon>
        <taxon>Bacillales</taxon>
        <taxon>Caryophanaceae</taxon>
        <taxon>Sporosarcina</taxon>
    </lineage>
</organism>
<dbReference type="InterPro" id="IPR016181">
    <property type="entry name" value="Acyl_CoA_acyltransferase"/>
</dbReference>
<gene>
    <name evidence="2" type="ORF">H9659_07890</name>
</gene>
<dbReference type="Gene3D" id="3.40.630.30">
    <property type="match status" value="1"/>
</dbReference>
<protein>
    <submittedName>
        <fullName evidence="2">GNAT family N-acetyltransferase</fullName>
    </submittedName>
</protein>
<accession>A0ABR8PJ92</accession>